<evidence type="ECO:0000313" key="3">
    <source>
        <dbReference type="Proteomes" id="UP000545037"/>
    </source>
</evidence>
<dbReference type="EMBL" id="JACHOR010000001">
    <property type="protein sequence ID" value="MBB5745006.1"/>
    <property type="molecule type" value="Genomic_DNA"/>
</dbReference>
<gene>
    <name evidence="2" type="ORF">GGR13_000578</name>
</gene>
<name>A0A7W9CGD9_9CAUL</name>
<reference evidence="2 3" key="1">
    <citation type="submission" date="2020-08" db="EMBL/GenBank/DDBJ databases">
        <title>Genomic Encyclopedia of Type Strains, Phase IV (KMG-IV): sequencing the most valuable type-strain genomes for metagenomic binning, comparative biology and taxonomic classification.</title>
        <authorList>
            <person name="Goeker M."/>
        </authorList>
    </citation>
    <scope>NUCLEOTIDE SEQUENCE [LARGE SCALE GENOMIC DNA]</scope>
    <source>
        <strain evidence="2 3">DSM 4737</strain>
    </source>
</reference>
<accession>A0A7W9CGD9</accession>
<proteinExistence type="predicted"/>
<dbReference type="RefSeq" id="WP_183211946.1">
    <property type="nucleotide sequence ID" value="NZ_JACHOR010000001.1"/>
</dbReference>
<evidence type="ECO:0000256" key="1">
    <source>
        <dbReference type="SAM" id="SignalP"/>
    </source>
</evidence>
<feature type="chain" id="PRO_5030652065" evidence="1">
    <location>
        <begin position="23"/>
        <end position="140"/>
    </location>
</feature>
<keyword evidence="3" id="KW-1185">Reference proteome</keyword>
<comment type="caution">
    <text evidence="2">The sequence shown here is derived from an EMBL/GenBank/DDBJ whole genome shotgun (WGS) entry which is preliminary data.</text>
</comment>
<protein>
    <submittedName>
        <fullName evidence="2">Uncharacterized protein (DUF2141 family)</fullName>
    </submittedName>
</protein>
<dbReference type="Proteomes" id="UP000545037">
    <property type="component" value="Unassembled WGS sequence"/>
</dbReference>
<dbReference type="InterPro" id="IPR018673">
    <property type="entry name" value="DUF2141"/>
</dbReference>
<dbReference type="AlphaFoldDB" id="A0A7W9CGD9"/>
<dbReference type="Pfam" id="PF09912">
    <property type="entry name" value="DUF2141"/>
    <property type="match status" value="1"/>
</dbReference>
<sequence>MKRPVCLIVALAGLSLPGTALAGDLVLSLSTREAGGTLAIAVYRDADSFRRSEGPFRTVNVPRTGPVTTVTIRDLPPGRYAVGTFHDTDGNGRLSTWPIGLPKEPYGFSRDARGRVGPPAFDAAAFDLPASGGRQAFTLK</sequence>
<evidence type="ECO:0000313" key="2">
    <source>
        <dbReference type="EMBL" id="MBB5745006.1"/>
    </source>
</evidence>
<keyword evidence="1" id="KW-0732">Signal</keyword>
<feature type="signal peptide" evidence="1">
    <location>
        <begin position="1"/>
        <end position="22"/>
    </location>
</feature>
<organism evidence="2 3">
    <name type="scientific">Brevundimonas variabilis</name>
    <dbReference type="NCBI Taxonomy" id="74312"/>
    <lineage>
        <taxon>Bacteria</taxon>
        <taxon>Pseudomonadati</taxon>
        <taxon>Pseudomonadota</taxon>
        <taxon>Alphaproteobacteria</taxon>
        <taxon>Caulobacterales</taxon>
        <taxon>Caulobacteraceae</taxon>
        <taxon>Brevundimonas</taxon>
    </lineage>
</organism>